<dbReference type="AlphaFoldDB" id="G0WE17"/>
<reference evidence="7 8" key="1">
    <citation type="journal article" date="2011" name="Proc. Natl. Acad. Sci. U.S.A.">
        <title>Evolutionary erosion of yeast sex chromosomes by mating-type switching accidents.</title>
        <authorList>
            <person name="Gordon J.L."/>
            <person name="Armisen D."/>
            <person name="Proux-Wera E."/>
            <person name="Oheigeartaigh S.S."/>
            <person name="Byrne K.P."/>
            <person name="Wolfe K.H."/>
        </authorList>
    </citation>
    <scope>NUCLEOTIDE SEQUENCE [LARGE SCALE GENOMIC DNA]</scope>
    <source>
        <strain evidence="8">ATCC 10597 / BCRC 20456 / CBS 421 / NBRC 0211 / NRRL Y-12639</strain>
    </source>
</reference>
<dbReference type="OMA" id="HSTRDND"/>
<dbReference type="InterPro" id="IPR019410">
    <property type="entry name" value="Methyltransf_16"/>
</dbReference>
<dbReference type="KEGG" id="ndi:NDAI_0G02510"/>
<dbReference type="RefSeq" id="XP_003671271.2">
    <property type="nucleotide sequence ID" value="XM_003671223.2"/>
</dbReference>
<accession>G0WE17</accession>
<name>G0WE17_NAUDC</name>
<evidence type="ECO:0000256" key="4">
    <source>
        <dbReference type="ARBA" id="ARBA00038458"/>
    </source>
</evidence>
<evidence type="ECO:0000256" key="6">
    <source>
        <dbReference type="SAM" id="MobiDB-lite"/>
    </source>
</evidence>
<evidence type="ECO:0000313" key="7">
    <source>
        <dbReference type="EMBL" id="CCD26028.2"/>
    </source>
</evidence>
<dbReference type="Proteomes" id="UP000000689">
    <property type="component" value="Chromosome 7"/>
</dbReference>
<keyword evidence="3" id="KW-0949">S-adenosyl-L-methionine</keyword>
<feature type="region of interest" description="Disordered" evidence="6">
    <location>
        <begin position="72"/>
        <end position="110"/>
    </location>
</feature>
<gene>
    <name evidence="7" type="primary">NDAI0G02510</name>
    <name evidence="7" type="ordered locus">NDAI_0G02510</name>
</gene>
<keyword evidence="2" id="KW-0808">Transferase</keyword>
<dbReference type="EMBL" id="HE580273">
    <property type="protein sequence ID" value="CCD26028.2"/>
    <property type="molecule type" value="Genomic_DNA"/>
</dbReference>
<dbReference type="GO" id="GO:0032259">
    <property type="term" value="P:methylation"/>
    <property type="evidence" value="ECO:0007669"/>
    <property type="project" value="UniProtKB-KW"/>
</dbReference>
<dbReference type="GeneID" id="11497424"/>
<dbReference type="HOGENOM" id="CLU_051532_0_0_1"/>
<evidence type="ECO:0000256" key="5">
    <source>
        <dbReference type="ARBA" id="ARBA00039932"/>
    </source>
</evidence>
<evidence type="ECO:0000313" key="8">
    <source>
        <dbReference type="Proteomes" id="UP000000689"/>
    </source>
</evidence>
<dbReference type="STRING" id="1071378.G0WE17"/>
<dbReference type="InterPro" id="IPR029063">
    <property type="entry name" value="SAM-dependent_MTases_sf"/>
</dbReference>
<sequence>MSETDSEGPHESVDSSFMLVSIQHDTIHEEMSRRFSDLNNYNHLDRMPQDLGMQDPKACRLEIDLNPPLYHDFEMEKRNKKKKSRRRRRRKGRNKKNNTSEDDEDSDGADTSSYYLDIEQSITSLCSNTDNNNSTTGYVLWKTTIMFIAWVLYEEASKPLRNGMEVTLLRNDSWSDNSDLETSDYDFSRMFVPRLFNTKTAGYYGNTDNNKNNNKAIASIIELGSGISGILPVVLGNHVDNYICTDQKGILSKLQSNIKNNLKQLNKREIISKSLNINYDNGEATSKDKKQQEINEAADIADDKTNKRNTQKRDKQTINLEVLPLDWETFKNAADYPEFVRINNSNTNPNSVVYMLAMDVIYNDYLITPFLETVDKLRTFFLKKTRHVRIIVGVHLRNYNVIVAFLEKALVHFGLSVYLIDDPMLKASIYNFFII</sequence>
<feature type="compositionally biased region" description="Basic residues" evidence="6">
    <location>
        <begin position="78"/>
        <end position="96"/>
    </location>
</feature>
<dbReference type="GO" id="GO:0005829">
    <property type="term" value="C:cytosol"/>
    <property type="evidence" value="ECO:0007669"/>
    <property type="project" value="TreeGrafter"/>
</dbReference>
<dbReference type="Gene3D" id="3.40.50.150">
    <property type="entry name" value="Vaccinia Virus protein VP39"/>
    <property type="match status" value="1"/>
</dbReference>
<protein>
    <recommendedName>
        <fullName evidence="5">Ribosomal lysine N-methyltransferase 5</fullName>
    </recommendedName>
</protein>
<keyword evidence="1" id="KW-0489">Methyltransferase</keyword>
<keyword evidence="8" id="KW-1185">Reference proteome</keyword>
<comment type="similarity">
    <text evidence="4">Belongs to the class I-like SAM-binding methyltransferase superfamily. RKM5 family.</text>
</comment>
<dbReference type="eggNOG" id="KOG1018">
    <property type="taxonomic scope" value="Eukaryota"/>
</dbReference>
<organism evidence="7 8">
    <name type="scientific">Naumovozyma dairenensis (strain ATCC 10597 / BCRC 20456 / CBS 421 / NBRC 0211 / NRRL Y-12639)</name>
    <name type="common">Saccharomyces dairenensis</name>
    <dbReference type="NCBI Taxonomy" id="1071378"/>
    <lineage>
        <taxon>Eukaryota</taxon>
        <taxon>Fungi</taxon>
        <taxon>Dikarya</taxon>
        <taxon>Ascomycota</taxon>
        <taxon>Saccharomycotina</taxon>
        <taxon>Saccharomycetes</taxon>
        <taxon>Saccharomycetales</taxon>
        <taxon>Saccharomycetaceae</taxon>
        <taxon>Naumovozyma</taxon>
    </lineage>
</organism>
<evidence type="ECO:0000256" key="1">
    <source>
        <dbReference type="ARBA" id="ARBA00022603"/>
    </source>
</evidence>
<evidence type="ECO:0000256" key="3">
    <source>
        <dbReference type="ARBA" id="ARBA00022691"/>
    </source>
</evidence>
<dbReference type="OrthoDB" id="2529286at2759"/>
<dbReference type="PANTHER" id="PTHR14614:SF109">
    <property type="entry name" value="RIBOSOMAL LYSINE N-METHYLTRANSFERASE 5"/>
    <property type="match status" value="1"/>
</dbReference>
<dbReference type="PANTHER" id="PTHR14614">
    <property type="entry name" value="HEPATOCELLULAR CARCINOMA-ASSOCIATED ANTIGEN"/>
    <property type="match status" value="1"/>
</dbReference>
<dbReference type="GO" id="GO:0008757">
    <property type="term" value="F:S-adenosylmethionine-dependent methyltransferase activity"/>
    <property type="evidence" value="ECO:0007669"/>
    <property type="project" value="EnsemblFungi"/>
</dbReference>
<evidence type="ECO:0000256" key="2">
    <source>
        <dbReference type="ARBA" id="ARBA00022679"/>
    </source>
</evidence>
<dbReference type="GO" id="GO:0032991">
    <property type="term" value="C:protein-containing complex"/>
    <property type="evidence" value="ECO:0007669"/>
    <property type="project" value="TreeGrafter"/>
</dbReference>
<proteinExistence type="inferred from homology"/>